<dbReference type="Gene3D" id="1.20.1070.10">
    <property type="entry name" value="Rhodopsin 7-helix transmembrane proteins"/>
    <property type="match status" value="1"/>
</dbReference>
<name>A0A7E6F3U0_9MOLL</name>
<dbReference type="InterPro" id="IPR000832">
    <property type="entry name" value="GPCR_2_secretin-like"/>
</dbReference>
<keyword evidence="14" id="KW-1185">Reference proteome</keyword>
<dbReference type="RefSeq" id="XP_036362384.1">
    <property type="nucleotide sequence ID" value="XM_036506491.1"/>
</dbReference>
<keyword evidence="4 11" id="KW-0812">Transmembrane</keyword>
<feature type="transmembrane region" description="Helical" evidence="11">
    <location>
        <begin position="251"/>
        <end position="274"/>
    </location>
</feature>
<keyword evidence="6" id="KW-0297">G-protein coupled receptor</keyword>
<evidence type="ECO:0000256" key="4">
    <source>
        <dbReference type="ARBA" id="ARBA00022692"/>
    </source>
</evidence>
<reference evidence="15" key="1">
    <citation type="submission" date="2025-08" db="UniProtKB">
        <authorList>
            <consortium name="RefSeq"/>
        </authorList>
    </citation>
    <scope>IDENTIFICATION</scope>
</reference>
<evidence type="ECO:0000259" key="12">
    <source>
        <dbReference type="PROSITE" id="PS50227"/>
    </source>
</evidence>
<keyword evidence="7 11" id="KW-0472">Membrane</keyword>
<feature type="transmembrane region" description="Helical" evidence="11">
    <location>
        <begin position="131"/>
        <end position="151"/>
    </location>
</feature>
<keyword evidence="10" id="KW-0807">Transducer</keyword>
<comment type="subcellular location">
    <subcellularLocation>
        <location evidence="1">Cell membrane</location>
        <topology evidence="1">Multi-pass membrane protein</topology>
    </subcellularLocation>
</comment>
<dbReference type="SUPFAM" id="SSF111418">
    <property type="entry name" value="Hormone receptor domain"/>
    <property type="match status" value="1"/>
</dbReference>
<dbReference type="InterPro" id="IPR017983">
    <property type="entry name" value="GPCR_2_secretin-like_CS"/>
</dbReference>
<dbReference type="GO" id="GO:0005886">
    <property type="term" value="C:plasma membrane"/>
    <property type="evidence" value="ECO:0007669"/>
    <property type="project" value="UniProtKB-SubCell"/>
</dbReference>
<feature type="transmembrane region" description="Helical" evidence="11">
    <location>
        <begin position="364"/>
        <end position="387"/>
    </location>
</feature>
<dbReference type="InterPro" id="IPR001879">
    <property type="entry name" value="GPCR_2_extracellular_dom"/>
</dbReference>
<dbReference type="PANTHER" id="PTHR45620:SF17">
    <property type="entry name" value="PDF RECEPTOR"/>
    <property type="match status" value="1"/>
</dbReference>
<evidence type="ECO:0000256" key="1">
    <source>
        <dbReference type="ARBA" id="ARBA00004651"/>
    </source>
</evidence>
<feature type="domain" description="G-protein coupled receptors family 2 profile 1" evidence="12">
    <location>
        <begin position="12"/>
        <end position="99"/>
    </location>
</feature>
<proteinExistence type="inferred from homology"/>
<dbReference type="InterPro" id="IPR036445">
    <property type="entry name" value="GPCR_2_extracell_dom_sf"/>
</dbReference>
<accession>A0A7E6F3U0</accession>
<evidence type="ECO:0000256" key="10">
    <source>
        <dbReference type="ARBA" id="ARBA00023224"/>
    </source>
</evidence>
<feature type="transmembrane region" description="Helical" evidence="11">
    <location>
        <begin position="294"/>
        <end position="315"/>
    </location>
</feature>
<evidence type="ECO:0000256" key="9">
    <source>
        <dbReference type="ARBA" id="ARBA00023180"/>
    </source>
</evidence>
<dbReference type="GO" id="GO:0008528">
    <property type="term" value="F:G protein-coupled peptide receptor activity"/>
    <property type="evidence" value="ECO:0007669"/>
    <property type="project" value="TreeGrafter"/>
</dbReference>
<evidence type="ECO:0000256" key="2">
    <source>
        <dbReference type="ARBA" id="ARBA00005314"/>
    </source>
</evidence>
<keyword evidence="5 11" id="KW-1133">Transmembrane helix</keyword>
<dbReference type="Pfam" id="PF02793">
    <property type="entry name" value="HRM"/>
    <property type="match status" value="1"/>
</dbReference>
<dbReference type="InterPro" id="IPR050332">
    <property type="entry name" value="GPCR_2"/>
</dbReference>
<sequence length="414" mass="47659">MAASILYENAEKCFEHLGRDAFGKGDGLYCNGTFDSILCWPATKAGEVVRQKCPRLRGLDPNRFSERRCGLDGYWLGKYQNETSNTNGWTNYTGCYIPEVWDIYSKMFVDKPEATKLALKSIAYGTRTMEIVGLTISLVSLLISSFVFLYFRSLKCHRTRIHKNLFGAMIIQVVIRLLLYIDQFVSQQESQYLMVDGRLSVITSIPSLCKTVYSLLEYTKTVCFMWMFLEGFYLHNMIVVSVFSGNPNYKLYYLLGWGSPIVSTGVWATVMIFYSESSCWLSYYFFPYIWIMDGQRLAVIVINLTFLFNIMRILITKLRESHTNEAETLRKAVKAAIVLLPLLGITNFVVMIEPSQENVALFGTWAYISYFLISFQGFGISLIYCFLNSERTHVDYQDFQKNCLEGLMSQCRQT</sequence>
<dbReference type="PROSITE" id="PS50261">
    <property type="entry name" value="G_PROTEIN_RECEP_F2_4"/>
    <property type="match status" value="1"/>
</dbReference>
<keyword evidence="3" id="KW-1003">Cell membrane</keyword>
<protein>
    <submittedName>
        <fullName evidence="15">PDF receptor-like</fullName>
    </submittedName>
</protein>
<dbReference type="KEGG" id="osn:115216181"/>
<dbReference type="PROSITE" id="PS00649">
    <property type="entry name" value="G_PROTEIN_RECEP_F2_1"/>
    <property type="match status" value="1"/>
</dbReference>
<feature type="transmembrane region" description="Helical" evidence="11">
    <location>
        <begin position="224"/>
        <end position="244"/>
    </location>
</feature>
<feature type="domain" description="G-protein coupled receptors family 2 profile 2" evidence="13">
    <location>
        <begin position="126"/>
        <end position="388"/>
    </location>
</feature>
<dbReference type="SMART" id="SM00008">
    <property type="entry name" value="HormR"/>
    <property type="match status" value="1"/>
</dbReference>
<dbReference type="GO" id="GO:0007188">
    <property type="term" value="P:adenylate cyclase-modulating G protein-coupled receptor signaling pathway"/>
    <property type="evidence" value="ECO:0007669"/>
    <property type="project" value="TreeGrafter"/>
</dbReference>
<keyword evidence="9" id="KW-0325">Glycoprotein</keyword>
<comment type="similarity">
    <text evidence="2">Belongs to the G-protein coupled receptor 2 family.</text>
</comment>
<feature type="transmembrane region" description="Helical" evidence="11">
    <location>
        <begin position="163"/>
        <end position="181"/>
    </location>
</feature>
<dbReference type="GO" id="GO:0007166">
    <property type="term" value="P:cell surface receptor signaling pathway"/>
    <property type="evidence" value="ECO:0007669"/>
    <property type="project" value="InterPro"/>
</dbReference>
<evidence type="ECO:0000313" key="14">
    <source>
        <dbReference type="Proteomes" id="UP000515154"/>
    </source>
</evidence>
<dbReference type="PRINTS" id="PR00249">
    <property type="entry name" value="GPCRSECRETIN"/>
</dbReference>
<evidence type="ECO:0000256" key="7">
    <source>
        <dbReference type="ARBA" id="ARBA00023136"/>
    </source>
</evidence>
<evidence type="ECO:0000256" key="5">
    <source>
        <dbReference type="ARBA" id="ARBA00022989"/>
    </source>
</evidence>
<dbReference type="PANTHER" id="PTHR45620">
    <property type="entry name" value="PDF RECEPTOR-LIKE PROTEIN-RELATED"/>
    <property type="match status" value="1"/>
</dbReference>
<gene>
    <name evidence="15" type="primary">LOC115216181</name>
</gene>
<keyword evidence="8" id="KW-0675">Receptor</keyword>
<evidence type="ECO:0000256" key="8">
    <source>
        <dbReference type="ARBA" id="ARBA00023170"/>
    </source>
</evidence>
<organism evidence="14 15">
    <name type="scientific">Octopus sinensis</name>
    <name type="common">East Asian common octopus</name>
    <dbReference type="NCBI Taxonomy" id="2607531"/>
    <lineage>
        <taxon>Eukaryota</taxon>
        <taxon>Metazoa</taxon>
        <taxon>Spiralia</taxon>
        <taxon>Lophotrochozoa</taxon>
        <taxon>Mollusca</taxon>
        <taxon>Cephalopoda</taxon>
        <taxon>Coleoidea</taxon>
        <taxon>Octopodiformes</taxon>
        <taxon>Octopoda</taxon>
        <taxon>Incirrata</taxon>
        <taxon>Octopodidae</taxon>
        <taxon>Octopus</taxon>
    </lineage>
</organism>
<dbReference type="InterPro" id="IPR017981">
    <property type="entry name" value="GPCR_2-like_7TM"/>
</dbReference>
<evidence type="ECO:0000313" key="15">
    <source>
        <dbReference type="RefSeq" id="XP_036362384.1"/>
    </source>
</evidence>
<evidence type="ECO:0000256" key="11">
    <source>
        <dbReference type="SAM" id="Phobius"/>
    </source>
</evidence>
<feature type="transmembrane region" description="Helical" evidence="11">
    <location>
        <begin position="335"/>
        <end position="352"/>
    </location>
</feature>
<dbReference type="Proteomes" id="UP000515154">
    <property type="component" value="Linkage group LG10"/>
</dbReference>
<dbReference type="Gene3D" id="4.10.1240.10">
    <property type="entry name" value="GPCR, family 2, extracellular hormone receptor domain"/>
    <property type="match status" value="1"/>
</dbReference>
<dbReference type="PROSITE" id="PS50227">
    <property type="entry name" value="G_PROTEIN_RECEP_F2_3"/>
    <property type="match status" value="1"/>
</dbReference>
<dbReference type="AlphaFoldDB" id="A0A7E6F3U0"/>
<evidence type="ECO:0000256" key="6">
    <source>
        <dbReference type="ARBA" id="ARBA00023040"/>
    </source>
</evidence>
<dbReference type="Pfam" id="PF00002">
    <property type="entry name" value="7tm_2"/>
    <property type="match status" value="1"/>
</dbReference>
<evidence type="ECO:0000259" key="13">
    <source>
        <dbReference type="PROSITE" id="PS50261"/>
    </source>
</evidence>
<evidence type="ECO:0000256" key="3">
    <source>
        <dbReference type="ARBA" id="ARBA00022475"/>
    </source>
</evidence>